<name>A0A382CLL4_9ZZZZ</name>
<sequence>MSSGLYIKRFIDKLQTLQAQNAKEFTMSIHEARQLHGDITKTLLDNNNTFPRNEITTTPEVNKVLEVEIKAPRF</sequence>
<accession>A0A382CLL4</accession>
<dbReference type="AlphaFoldDB" id="A0A382CLL4"/>
<proteinExistence type="predicted"/>
<reference evidence="1" key="1">
    <citation type="submission" date="2018-05" db="EMBL/GenBank/DDBJ databases">
        <authorList>
            <person name="Lanie J.A."/>
            <person name="Ng W.-L."/>
            <person name="Kazmierczak K.M."/>
            <person name="Andrzejewski T.M."/>
            <person name="Davidsen T.M."/>
            <person name="Wayne K.J."/>
            <person name="Tettelin H."/>
            <person name="Glass J.I."/>
            <person name="Rusch D."/>
            <person name="Podicherti R."/>
            <person name="Tsui H.-C.T."/>
            <person name="Winkler M.E."/>
        </authorList>
    </citation>
    <scope>NUCLEOTIDE SEQUENCE</scope>
</reference>
<protein>
    <submittedName>
        <fullName evidence="1">Uncharacterized protein</fullName>
    </submittedName>
</protein>
<evidence type="ECO:0000313" key="1">
    <source>
        <dbReference type="EMBL" id="SVB27118.1"/>
    </source>
</evidence>
<organism evidence="1">
    <name type="scientific">marine metagenome</name>
    <dbReference type="NCBI Taxonomy" id="408172"/>
    <lineage>
        <taxon>unclassified sequences</taxon>
        <taxon>metagenomes</taxon>
        <taxon>ecological metagenomes</taxon>
    </lineage>
</organism>
<dbReference type="EMBL" id="UINC01035157">
    <property type="protein sequence ID" value="SVB27118.1"/>
    <property type="molecule type" value="Genomic_DNA"/>
</dbReference>
<gene>
    <name evidence="1" type="ORF">METZ01_LOCUS179972</name>
</gene>